<dbReference type="SUPFAM" id="SSF54106">
    <property type="entry name" value="LysM domain"/>
    <property type="match status" value="1"/>
</dbReference>
<dbReference type="Gene3D" id="3.10.350.10">
    <property type="entry name" value="LysM domain"/>
    <property type="match status" value="1"/>
</dbReference>
<dbReference type="AlphaFoldDB" id="A0A0F9QZH1"/>
<reference evidence="3" key="1">
    <citation type="journal article" date="2015" name="Nature">
        <title>Complex archaea that bridge the gap between prokaryotes and eukaryotes.</title>
        <authorList>
            <person name="Spang A."/>
            <person name="Saw J.H."/>
            <person name="Jorgensen S.L."/>
            <person name="Zaremba-Niedzwiedzka K."/>
            <person name="Martijn J."/>
            <person name="Lind A.E."/>
            <person name="van Eijk R."/>
            <person name="Schleper C."/>
            <person name="Guy L."/>
            <person name="Ettema T.J."/>
        </authorList>
    </citation>
    <scope>NUCLEOTIDE SEQUENCE</scope>
</reference>
<dbReference type="InterPro" id="IPR018392">
    <property type="entry name" value="LysM"/>
</dbReference>
<organism evidence="3">
    <name type="scientific">marine sediment metagenome</name>
    <dbReference type="NCBI Taxonomy" id="412755"/>
    <lineage>
        <taxon>unclassified sequences</taxon>
        <taxon>metagenomes</taxon>
        <taxon>ecological metagenomes</taxon>
    </lineage>
</organism>
<keyword evidence="1" id="KW-1133">Transmembrane helix</keyword>
<name>A0A0F9QZH1_9ZZZZ</name>
<evidence type="ECO:0000259" key="2">
    <source>
        <dbReference type="PROSITE" id="PS51782"/>
    </source>
</evidence>
<comment type="caution">
    <text evidence="3">The sequence shown here is derived from an EMBL/GenBank/DDBJ whole genome shotgun (WGS) entry which is preliminary data.</text>
</comment>
<feature type="transmembrane region" description="Helical" evidence="1">
    <location>
        <begin position="91"/>
        <end position="107"/>
    </location>
</feature>
<proteinExistence type="predicted"/>
<dbReference type="Pfam" id="PF01476">
    <property type="entry name" value="LysM"/>
    <property type="match status" value="1"/>
</dbReference>
<accession>A0A0F9QZH1</accession>
<evidence type="ECO:0000256" key="1">
    <source>
        <dbReference type="SAM" id="Phobius"/>
    </source>
</evidence>
<protein>
    <recommendedName>
        <fullName evidence="2">LysM domain-containing protein</fullName>
    </recommendedName>
</protein>
<dbReference type="EMBL" id="LAZR01001153">
    <property type="protein sequence ID" value="KKN49745.1"/>
    <property type="molecule type" value="Genomic_DNA"/>
</dbReference>
<dbReference type="SMART" id="SM00257">
    <property type="entry name" value="LysM"/>
    <property type="match status" value="1"/>
</dbReference>
<dbReference type="CDD" id="cd00118">
    <property type="entry name" value="LysM"/>
    <property type="match status" value="1"/>
</dbReference>
<sequence>MEIYQVKSGDTLSKIARDVLGDLDAWPKIAQLNNLVAPYTVYPGMQLMMPDLEVLGPVVVQARRRTLPTTTTPTPAPDREAGFGFQMTPQTWMYLGLGAVVLFLMTDKK</sequence>
<keyword evidence="1" id="KW-0472">Membrane</keyword>
<keyword evidence="1" id="KW-0812">Transmembrane</keyword>
<feature type="domain" description="LysM" evidence="2">
    <location>
        <begin position="2"/>
        <end position="49"/>
    </location>
</feature>
<evidence type="ECO:0000313" key="3">
    <source>
        <dbReference type="EMBL" id="KKN49745.1"/>
    </source>
</evidence>
<dbReference type="PROSITE" id="PS51782">
    <property type="entry name" value="LYSM"/>
    <property type="match status" value="1"/>
</dbReference>
<gene>
    <name evidence="3" type="ORF">LCGC14_0639950</name>
</gene>
<dbReference type="InterPro" id="IPR036779">
    <property type="entry name" value="LysM_dom_sf"/>
</dbReference>